<evidence type="ECO:0000259" key="1">
    <source>
        <dbReference type="Pfam" id="PF07727"/>
    </source>
</evidence>
<feature type="domain" description="Reverse transcriptase Ty1/copia-type" evidence="1">
    <location>
        <begin position="8"/>
        <end position="141"/>
    </location>
</feature>
<dbReference type="STRING" id="1128400.I2FZ55"/>
<dbReference type="Proteomes" id="UP000006174">
    <property type="component" value="Unassembled WGS sequence"/>
</dbReference>
<dbReference type="InterPro" id="IPR013103">
    <property type="entry name" value="RVT_2"/>
</dbReference>
<dbReference type="HOGENOM" id="CLU_153396_0_0_1"/>
<protein>
    <recommendedName>
        <fullName evidence="1">Reverse transcriptase Ty1/copia-type domain-containing protein</fullName>
    </recommendedName>
</protein>
<evidence type="ECO:0000313" key="3">
    <source>
        <dbReference type="Proteomes" id="UP000006174"/>
    </source>
</evidence>
<sequence>MTPVTLLGKALKLVKGLYGLKQLGCEWNVELDSHLWVIRFHCMLSAPCLYSRGMGSQITVITAYVDNMLIVSPSHNEVDHTKTEIMAKWGMKDNGEVTEFLGIKITQERVHGRLSLDLTAYIRAMVGKWLGTADDKSWIPMQGITDAARSDRCVPS</sequence>
<evidence type="ECO:0000313" key="2">
    <source>
        <dbReference type="EMBL" id="CCF52198.1"/>
    </source>
</evidence>
<dbReference type="EMBL" id="CAGI01000171">
    <property type="protein sequence ID" value="CCF52198.1"/>
    <property type="molecule type" value="Genomic_DNA"/>
</dbReference>
<dbReference type="eggNOG" id="KOG0017">
    <property type="taxonomic scope" value="Eukaryota"/>
</dbReference>
<dbReference type="Pfam" id="PF07727">
    <property type="entry name" value="RVT_2"/>
    <property type="match status" value="1"/>
</dbReference>
<reference evidence="2 3" key="1">
    <citation type="journal article" date="2012" name="Plant Cell">
        <title>Genome comparison of barley and maize smut fungi reveals targeted loss of RNA silencing components and species-specific presence of transposable elements.</title>
        <authorList>
            <person name="Laurie J.D."/>
            <person name="Ali S."/>
            <person name="Linning R."/>
            <person name="Mannhaupt G."/>
            <person name="Wong P."/>
            <person name="Gueldener U."/>
            <person name="Muensterkoetter M."/>
            <person name="Moore R."/>
            <person name="Kahmann R."/>
            <person name="Bakkeren G."/>
            <person name="Schirawski J."/>
        </authorList>
    </citation>
    <scope>NUCLEOTIDE SEQUENCE [LARGE SCALE GENOMIC DNA]</scope>
    <source>
        <strain evidence="3">Uh4875-4</strain>
    </source>
</reference>
<proteinExistence type="predicted"/>
<name>I2FZ55_USTHO</name>
<gene>
    <name evidence="2" type="ORF">UHOR_15296</name>
</gene>
<organism evidence="2 3">
    <name type="scientific">Ustilago hordei</name>
    <name type="common">Barley covered smut fungus</name>
    <dbReference type="NCBI Taxonomy" id="120017"/>
    <lineage>
        <taxon>Eukaryota</taxon>
        <taxon>Fungi</taxon>
        <taxon>Dikarya</taxon>
        <taxon>Basidiomycota</taxon>
        <taxon>Ustilaginomycotina</taxon>
        <taxon>Ustilaginomycetes</taxon>
        <taxon>Ustilaginales</taxon>
        <taxon>Ustilaginaceae</taxon>
        <taxon>Ustilago</taxon>
    </lineage>
</organism>
<accession>I2FZ55</accession>
<dbReference type="AlphaFoldDB" id="I2FZ55"/>
<keyword evidence="3" id="KW-1185">Reference proteome</keyword>
<comment type="caution">
    <text evidence="2">The sequence shown here is derived from an EMBL/GenBank/DDBJ whole genome shotgun (WGS) entry which is preliminary data.</text>
</comment>